<dbReference type="OrthoDB" id="9974421at2759"/>
<comment type="caution">
    <text evidence="7">The sequence shown here is derived from an EMBL/GenBank/DDBJ whole genome shotgun (WGS) entry which is preliminary data.</text>
</comment>
<evidence type="ECO:0000313" key="8">
    <source>
        <dbReference type="Proteomes" id="UP001152795"/>
    </source>
</evidence>
<dbReference type="Pfam" id="PF04083">
    <property type="entry name" value="Abhydro_lipase"/>
    <property type="match status" value="1"/>
</dbReference>
<dbReference type="InterPro" id="IPR029058">
    <property type="entry name" value="AB_hydrolase_fold"/>
</dbReference>
<evidence type="ECO:0000256" key="2">
    <source>
        <dbReference type="ARBA" id="ARBA00022729"/>
    </source>
</evidence>
<dbReference type="GO" id="GO:0016042">
    <property type="term" value="P:lipid catabolic process"/>
    <property type="evidence" value="ECO:0007669"/>
    <property type="project" value="UniProtKB-KW"/>
</dbReference>
<dbReference type="EMBL" id="CACRXK020009248">
    <property type="protein sequence ID" value="CAB4016769.1"/>
    <property type="molecule type" value="Genomic_DNA"/>
</dbReference>
<dbReference type="GO" id="GO:0016788">
    <property type="term" value="F:hydrolase activity, acting on ester bonds"/>
    <property type="evidence" value="ECO:0007669"/>
    <property type="project" value="InterPro"/>
</dbReference>
<evidence type="ECO:0000256" key="5">
    <source>
        <dbReference type="ARBA" id="ARBA00023098"/>
    </source>
</evidence>
<dbReference type="PANTHER" id="PTHR11005">
    <property type="entry name" value="LYSOSOMAL ACID LIPASE-RELATED"/>
    <property type="match status" value="1"/>
</dbReference>
<keyword evidence="4" id="KW-0442">Lipid degradation</keyword>
<evidence type="ECO:0000256" key="4">
    <source>
        <dbReference type="ARBA" id="ARBA00022963"/>
    </source>
</evidence>
<sequence>SIHSANYLQAQYEIILPAFICAKLKITRDGETQLTAYFIFSSQLIISKGYPCEEHFVQTEDNFILNVQRIPHGRNQNHTRQKAKPIVFLQHGLLADSACWVFNFPKTSLAFILADNGFDVWLGNSRGNRYARRNKHLSPDCLKFWKWTFDAMAKYDLPATMDYIERTTGQDQLVYIGHSQGTLIAFAALSTNPELAKKVKLFIALAPIVTIGNIMVPELRILADITTAIDDVAPVIDAPFLPGDIWRTQFIDKGFCNGVTEEKLCYQVMKVFVGADPTNVNYSRIPVYLNGFPSGTSLRNLVHFAQLLVSGKCQMFDYGIIENYLHYGQAKPPQYNVVNIDVPIAIFSGNHDTLSDPADVELLIPKLKNLIYIKKLEQFNHVDFVMGLNANVVLYPDIVKLTENNGND</sequence>
<dbReference type="FunFam" id="3.40.50.1820:FF:000021">
    <property type="entry name" value="Lipase"/>
    <property type="match status" value="1"/>
</dbReference>
<proteinExistence type="inferred from homology"/>
<keyword evidence="8" id="KW-1185">Reference proteome</keyword>
<feature type="non-terminal residue" evidence="7">
    <location>
        <position position="408"/>
    </location>
</feature>
<dbReference type="AlphaFoldDB" id="A0A6S7III1"/>
<dbReference type="PIRSF" id="PIRSF000862">
    <property type="entry name" value="Steryl_ester_lip"/>
    <property type="match status" value="1"/>
</dbReference>
<feature type="non-terminal residue" evidence="7">
    <location>
        <position position="1"/>
    </location>
</feature>
<reference evidence="7" key="1">
    <citation type="submission" date="2020-04" db="EMBL/GenBank/DDBJ databases">
        <authorList>
            <person name="Alioto T."/>
            <person name="Alioto T."/>
            <person name="Gomez Garrido J."/>
        </authorList>
    </citation>
    <scope>NUCLEOTIDE SEQUENCE</scope>
    <source>
        <strain evidence="7">A484AB</strain>
    </source>
</reference>
<evidence type="ECO:0000313" key="7">
    <source>
        <dbReference type="EMBL" id="CAB4016769.1"/>
    </source>
</evidence>
<protein>
    <submittedName>
        <fullName evidence="7">Lipase member K-like</fullName>
    </submittedName>
</protein>
<keyword evidence="2" id="KW-0732">Signal</keyword>
<evidence type="ECO:0000256" key="6">
    <source>
        <dbReference type="ARBA" id="ARBA00023180"/>
    </source>
</evidence>
<dbReference type="InterPro" id="IPR006693">
    <property type="entry name" value="AB_hydrolase_lipase"/>
</dbReference>
<keyword evidence="3" id="KW-0378">Hydrolase</keyword>
<name>A0A6S7III1_PARCT</name>
<comment type="similarity">
    <text evidence="1">Belongs to the AB hydrolase superfamily. Lipase family.</text>
</comment>
<gene>
    <name evidence="7" type="ORF">PACLA_8A077078</name>
</gene>
<dbReference type="Proteomes" id="UP001152795">
    <property type="component" value="Unassembled WGS sequence"/>
</dbReference>
<accession>A0A6S7III1</accession>
<dbReference type="Gene3D" id="3.40.50.1820">
    <property type="entry name" value="alpha/beta hydrolase"/>
    <property type="match status" value="1"/>
</dbReference>
<dbReference type="SUPFAM" id="SSF53474">
    <property type="entry name" value="alpha/beta-Hydrolases"/>
    <property type="match status" value="1"/>
</dbReference>
<organism evidence="7 8">
    <name type="scientific">Paramuricea clavata</name>
    <name type="common">Red gorgonian</name>
    <name type="synonym">Violescent sea-whip</name>
    <dbReference type="NCBI Taxonomy" id="317549"/>
    <lineage>
        <taxon>Eukaryota</taxon>
        <taxon>Metazoa</taxon>
        <taxon>Cnidaria</taxon>
        <taxon>Anthozoa</taxon>
        <taxon>Octocorallia</taxon>
        <taxon>Malacalcyonacea</taxon>
        <taxon>Plexauridae</taxon>
        <taxon>Paramuricea</taxon>
    </lineage>
</organism>
<keyword evidence="6" id="KW-0325">Glycoprotein</keyword>
<evidence type="ECO:0000256" key="3">
    <source>
        <dbReference type="ARBA" id="ARBA00022801"/>
    </source>
</evidence>
<dbReference type="InterPro" id="IPR025483">
    <property type="entry name" value="Lipase_euk"/>
</dbReference>
<keyword evidence="5" id="KW-0443">Lipid metabolism</keyword>
<evidence type="ECO:0000256" key="1">
    <source>
        <dbReference type="ARBA" id="ARBA00010701"/>
    </source>
</evidence>